<feature type="domain" description="EF-hand" evidence="4">
    <location>
        <begin position="549"/>
        <end position="584"/>
    </location>
</feature>
<evidence type="ECO:0000256" key="3">
    <source>
        <dbReference type="SAM" id="MobiDB-lite"/>
    </source>
</evidence>
<dbReference type="GO" id="GO:0016020">
    <property type="term" value="C:membrane"/>
    <property type="evidence" value="ECO:0007669"/>
    <property type="project" value="TreeGrafter"/>
</dbReference>
<dbReference type="Proteomes" id="UP000694426">
    <property type="component" value="Unplaced"/>
</dbReference>
<keyword evidence="2" id="KW-0106">Calcium</keyword>
<evidence type="ECO:0000313" key="6">
    <source>
        <dbReference type="Proteomes" id="UP000694426"/>
    </source>
</evidence>
<protein>
    <recommendedName>
        <fullName evidence="4">EF-hand domain-containing protein</fullName>
    </recommendedName>
</protein>
<reference evidence="5" key="1">
    <citation type="submission" date="2025-08" db="UniProtKB">
        <authorList>
            <consortium name="Ensembl"/>
        </authorList>
    </citation>
    <scope>IDENTIFICATION</scope>
</reference>
<keyword evidence="6" id="KW-1185">Reference proteome</keyword>
<dbReference type="CDD" id="cd00176">
    <property type="entry name" value="SPEC"/>
    <property type="match status" value="1"/>
</dbReference>
<dbReference type="Ensembl" id="ENSABRT00000005764.1">
    <property type="protein sequence ID" value="ENSABRP00000004019.1"/>
    <property type="gene ID" value="ENSABRG00000003746.1"/>
</dbReference>
<sequence>MPCYVILGCAMPCLALVKEANAHGEKLSSLEAVASRLKDFSRKQDGAVIQNLVLTAKERLGKVLQHTAERGAALEEARKRTKQFSESRRLLLDWMDEAEQALEVPQDTATSQEEIKCQLAEHKAFQRELRSKRPVYEATLRSGRALRERARLPEDLQPLEELLGELKERWDALCSRATERQHKLEEDLLFSGKFTDALQALMDWLYRAEPQLSEDVPVGGDRDLVSDLMDKHKVFQKELGKRASCIKMLKRSVRDLTRGSSSVDSQWLQKQMEELSTRWDLVCKLSVSKQARLEAALRQAEEFHTLVQSFLGRLSESEKTLKYGVFPEEEACQQLELECITSLGEEILSTCHPDSIITIKSWVTVAKSRFQEVLSWAQQQGERLQAQRASLAAEREEMAQLVDWITAAEEALSLRDQEPLPEEADAVLLWQVFMEELNRKQPDVEKVTKSCKQKLATEPLAVPSPLSLLAAGRRSVGKAQGAPAVPLGGLEPQTPLMAQLLHRWQQLWLLALDRQYRLETALQRLRELEEFAHFDFGVWRKRYMQWISQMKSRVLDVFRGIDRDQDGRISQREFIESVLSSKFPTNVLEMNAVASIFDTNGDGFIDYYEFVSTLHPNRDPLRRTADADQIQDEVWPGGRGGTRLVPCHGSDPHGLSSR</sequence>
<dbReference type="SUPFAM" id="SSF46966">
    <property type="entry name" value="Spectrin repeat"/>
    <property type="match status" value="3"/>
</dbReference>
<dbReference type="GO" id="GO:0005509">
    <property type="term" value="F:calcium ion binding"/>
    <property type="evidence" value="ECO:0007669"/>
    <property type="project" value="InterPro"/>
</dbReference>
<dbReference type="PROSITE" id="PS00018">
    <property type="entry name" value="EF_HAND_1"/>
    <property type="match status" value="2"/>
</dbReference>
<dbReference type="InterPro" id="IPR043197">
    <property type="entry name" value="Plakin"/>
</dbReference>
<dbReference type="GO" id="GO:0005198">
    <property type="term" value="F:structural molecule activity"/>
    <property type="evidence" value="ECO:0007669"/>
    <property type="project" value="TreeGrafter"/>
</dbReference>
<name>A0A8B9BHD9_9AVES</name>
<proteinExistence type="predicted"/>
<dbReference type="CDD" id="cd00051">
    <property type="entry name" value="EFh"/>
    <property type="match status" value="1"/>
</dbReference>
<accession>A0A8B9BHD9</accession>
<dbReference type="Pfam" id="PF13499">
    <property type="entry name" value="EF-hand_7"/>
    <property type="match status" value="1"/>
</dbReference>
<dbReference type="Gene3D" id="1.10.238.10">
    <property type="entry name" value="EF-hand"/>
    <property type="match status" value="1"/>
</dbReference>
<dbReference type="InterPro" id="IPR018247">
    <property type="entry name" value="EF_Hand_1_Ca_BS"/>
</dbReference>
<dbReference type="InterPro" id="IPR002017">
    <property type="entry name" value="Spectrin_repeat"/>
</dbReference>
<organism evidence="5 6">
    <name type="scientific">Anser brachyrhynchus</name>
    <name type="common">Pink-footed goose</name>
    <dbReference type="NCBI Taxonomy" id="132585"/>
    <lineage>
        <taxon>Eukaryota</taxon>
        <taxon>Metazoa</taxon>
        <taxon>Chordata</taxon>
        <taxon>Craniata</taxon>
        <taxon>Vertebrata</taxon>
        <taxon>Euteleostomi</taxon>
        <taxon>Archelosauria</taxon>
        <taxon>Archosauria</taxon>
        <taxon>Dinosauria</taxon>
        <taxon>Saurischia</taxon>
        <taxon>Theropoda</taxon>
        <taxon>Coelurosauria</taxon>
        <taxon>Aves</taxon>
        <taxon>Neognathae</taxon>
        <taxon>Galloanserae</taxon>
        <taxon>Anseriformes</taxon>
        <taxon>Anatidae</taxon>
        <taxon>Anserinae</taxon>
        <taxon>Anser</taxon>
    </lineage>
</organism>
<dbReference type="GO" id="GO:0042060">
    <property type="term" value="P:wound healing"/>
    <property type="evidence" value="ECO:0007669"/>
    <property type="project" value="TreeGrafter"/>
</dbReference>
<dbReference type="PANTHER" id="PTHR23169:SF33">
    <property type="entry name" value="MICROTUBULE-ACTIN CROSS-LINKING FACTOR 1, ISOFORMS 1_2_3_5"/>
    <property type="match status" value="1"/>
</dbReference>
<feature type="domain" description="EF-hand" evidence="4">
    <location>
        <begin position="585"/>
        <end position="620"/>
    </location>
</feature>
<dbReference type="InterPro" id="IPR018159">
    <property type="entry name" value="Spectrin/alpha-actinin"/>
</dbReference>
<reference evidence="5" key="2">
    <citation type="submission" date="2025-09" db="UniProtKB">
        <authorList>
            <consortium name="Ensembl"/>
        </authorList>
    </citation>
    <scope>IDENTIFICATION</scope>
</reference>
<dbReference type="PANTHER" id="PTHR23169">
    <property type="entry name" value="ENVOPLAKIN"/>
    <property type="match status" value="1"/>
</dbReference>
<dbReference type="GO" id="GO:0005737">
    <property type="term" value="C:cytoplasm"/>
    <property type="evidence" value="ECO:0007669"/>
    <property type="project" value="TreeGrafter"/>
</dbReference>
<dbReference type="GeneTree" id="ENSGT00940000166468"/>
<dbReference type="PROSITE" id="PS50222">
    <property type="entry name" value="EF_HAND_2"/>
    <property type="match status" value="2"/>
</dbReference>
<dbReference type="AlphaFoldDB" id="A0A8B9BHD9"/>
<evidence type="ECO:0000256" key="1">
    <source>
        <dbReference type="ARBA" id="ARBA00022723"/>
    </source>
</evidence>
<keyword evidence="1" id="KW-0479">Metal-binding</keyword>
<dbReference type="SMART" id="SM00054">
    <property type="entry name" value="EFh"/>
    <property type="match status" value="2"/>
</dbReference>
<dbReference type="Pfam" id="PF00435">
    <property type="entry name" value="Spectrin"/>
    <property type="match status" value="2"/>
</dbReference>
<dbReference type="GO" id="GO:0005882">
    <property type="term" value="C:intermediate filament"/>
    <property type="evidence" value="ECO:0007669"/>
    <property type="project" value="TreeGrafter"/>
</dbReference>
<dbReference type="FunFam" id="1.20.58.60:FF:000001">
    <property type="entry name" value="Microtubule-actin cross-linking factor 1"/>
    <property type="match status" value="2"/>
</dbReference>
<dbReference type="GO" id="GO:0045104">
    <property type="term" value="P:intermediate filament cytoskeleton organization"/>
    <property type="evidence" value="ECO:0007669"/>
    <property type="project" value="InterPro"/>
</dbReference>
<evidence type="ECO:0000259" key="4">
    <source>
        <dbReference type="PROSITE" id="PS50222"/>
    </source>
</evidence>
<dbReference type="Gene3D" id="1.20.58.60">
    <property type="match status" value="3"/>
</dbReference>
<evidence type="ECO:0000313" key="5">
    <source>
        <dbReference type="Ensembl" id="ENSABRP00000004019.1"/>
    </source>
</evidence>
<feature type="region of interest" description="Disordered" evidence="3">
    <location>
        <begin position="634"/>
        <end position="658"/>
    </location>
</feature>
<evidence type="ECO:0000256" key="2">
    <source>
        <dbReference type="ARBA" id="ARBA00022837"/>
    </source>
</evidence>
<dbReference type="InterPro" id="IPR011992">
    <property type="entry name" value="EF-hand-dom_pair"/>
</dbReference>
<dbReference type="InterPro" id="IPR002048">
    <property type="entry name" value="EF_hand_dom"/>
</dbReference>
<dbReference type="SMART" id="SM00150">
    <property type="entry name" value="SPEC"/>
    <property type="match status" value="4"/>
</dbReference>
<dbReference type="SUPFAM" id="SSF47473">
    <property type="entry name" value="EF-hand"/>
    <property type="match status" value="1"/>
</dbReference>